<proteinExistence type="predicted"/>
<dbReference type="PANTHER" id="PTHR40447">
    <property type="entry name" value="ANAEROBIC SULFITE REDUCTASE SUBUNIT A"/>
    <property type="match status" value="1"/>
</dbReference>
<protein>
    <submittedName>
        <fullName evidence="5">Sulfite reductase subunit A</fullName>
    </submittedName>
</protein>
<organism evidence="5">
    <name type="scientific">Rhodothermus marinus</name>
    <name type="common">Rhodothermus obamensis</name>
    <dbReference type="NCBI Taxonomy" id="29549"/>
    <lineage>
        <taxon>Bacteria</taxon>
        <taxon>Pseudomonadati</taxon>
        <taxon>Rhodothermota</taxon>
        <taxon>Rhodothermia</taxon>
        <taxon>Rhodothermales</taxon>
        <taxon>Rhodothermaceae</taxon>
        <taxon>Rhodothermus</taxon>
    </lineage>
</organism>
<dbReference type="GO" id="GO:0046872">
    <property type="term" value="F:metal ion binding"/>
    <property type="evidence" value="ECO:0007669"/>
    <property type="project" value="UniProtKB-KW"/>
</dbReference>
<accession>A0A7V2B1J4</accession>
<dbReference type="PROSITE" id="PS00198">
    <property type="entry name" value="4FE4S_FER_1"/>
    <property type="match status" value="1"/>
</dbReference>
<sequence>MHAPASRWIVERSDFDALLEALGQRGFTLIGPHVRDGAIVYSPIQRSEDLPIGWTDEQDGGLYRLHRRNDAALFGYAVGPHSWKQFLFPPRLRLWQAHRNGTGGHFEIHEAPLPETPYAFIGVRACELAAIRIQDRIFLEGPYVDPYYQALRERLFVLAVNCTEPAGTCFCASMGTGPEARAGFDLSLTEVLTENRHYFVVTVGSEAGQAVLADVPHRLATADEIAAANALLAEAATRMGRQLDCQHLKERLYASYEHPHWDAVAQRCLSCANCTMVCPTCFCHTVEEVTDLTGQTTERVRQWDSCFSVEFSYIHGGSVRQSTRARYRQWLMHKLATWVDQFGTMGCVGCGRCITWCPVGIDLTEEVAALCTESQPETAP</sequence>
<dbReference type="GO" id="GO:0051536">
    <property type="term" value="F:iron-sulfur cluster binding"/>
    <property type="evidence" value="ECO:0007669"/>
    <property type="project" value="UniProtKB-KW"/>
</dbReference>
<keyword evidence="3" id="KW-0411">Iron-sulfur</keyword>
<evidence type="ECO:0000256" key="3">
    <source>
        <dbReference type="ARBA" id="ARBA00023014"/>
    </source>
</evidence>
<gene>
    <name evidence="5" type="ORF">ENO59_08875</name>
</gene>
<dbReference type="SUPFAM" id="SSF46548">
    <property type="entry name" value="alpha-helical ferredoxin"/>
    <property type="match status" value="1"/>
</dbReference>
<dbReference type="PROSITE" id="PS51379">
    <property type="entry name" value="4FE4S_FER_2"/>
    <property type="match status" value="2"/>
</dbReference>
<evidence type="ECO:0000256" key="2">
    <source>
        <dbReference type="ARBA" id="ARBA00023004"/>
    </source>
</evidence>
<evidence type="ECO:0000313" key="5">
    <source>
        <dbReference type="EMBL" id="HER96612.1"/>
    </source>
</evidence>
<reference evidence="5" key="1">
    <citation type="journal article" date="2020" name="mSystems">
        <title>Genome- and Community-Level Interaction Insights into Carbon Utilization and Element Cycling Functions of Hydrothermarchaeota in Hydrothermal Sediment.</title>
        <authorList>
            <person name="Zhou Z."/>
            <person name="Liu Y."/>
            <person name="Xu W."/>
            <person name="Pan J."/>
            <person name="Luo Z.H."/>
            <person name="Li M."/>
        </authorList>
    </citation>
    <scope>NUCLEOTIDE SEQUENCE [LARGE SCALE GENOMIC DNA]</scope>
    <source>
        <strain evidence="5">SpSt-143</strain>
    </source>
</reference>
<feature type="domain" description="4Fe-4S ferredoxin-type" evidence="4">
    <location>
        <begin position="257"/>
        <end position="289"/>
    </location>
</feature>
<name>A0A7V2B1J4_RHOMR</name>
<keyword evidence="2" id="KW-0408">Iron</keyword>
<keyword evidence="1" id="KW-0479">Metal-binding</keyword>
<feature type="domain" description="4Fe-4S ferredoxin-type" evidence="4">
    <location>
        <begin position="335"/>
        <end position="366"/>
    </location>
</feature>
<dbReference type="AlphaFoldDB" id="A0A7V2B1J4"/>
<dbReference type="PANTHER" id="PTHR40447:SF1">
    <property type="entry name" value="ANAEROBIC SULFITE REDUCTASE SUBUNIT A"/>
    <property type="match status" value="1"/>
</dbReference>
<comment type="caution">
    <text evidence="5">The sequence shown here is derived from an EMBL/GenBank/DDBJ whole genome shotgun (WGS) entry which is preliminary data.</text>
</comment>
<dbReference type="EMBL" id="DSGB01000006">
    <property type="protein sequence ID" value="HER96612.1"/>
    <property type="molecule type" value="Genomic_DNA"/>
</dbReference>
<dbReference type="InterPro" id="IPR017900">
    <property type="entry name" value="4Fe4S_Fe_S_CS"/>
</dbReference>
<dbReference type="Pfam" id="PF17179">
    <property type="entry name" value="Fer4_22"/>
    <property type="match status" value="1"/>
</dbReference>
<evidence type="ECO:0000259" key="4">
    <source>
        <dbReference type="PROSITE" id="PS51379"/>
    </source>
</evidence>
<evidence type="ECO:0000256" key="1">
    <source>
        <dbReference type="ARBA" id="ARBA00022723"/>
    </source>
</evidence>
<dbReference type="InterPro" id="IPR017896">
    <property type="entry name" value="4Fe4S_Fe-S-bd"/>
</dbReference>